<proteinExistence type="predicted"/>
<feature type="region of interest" description="Disordered" evidence="1">
    <location>
        <begin position="101"/>
        <end position="120"/>
    </location>
</feature>
<comment type="caution">
    <text evidence="2">The sequence shown here is derived from an EMBL/GenBank/DDBJ whole genome shotgun (WGS) entry which is preliminary data.</text>
</comment>
<keyword evidence="3" id="KW-1185">Reference proteome</keyword>
<accession>A0AAD3NDD7</accession>
<protein>
    <submittedName>
        <fullName evidence="2">Kinesin-like protein KIF26B</fullName>
    </submittedName>
</protein>
<dbReference type="Proteomes" id="UP001279410">
    <property type="component" value="Unassembled WGS sequence"/>
</dbReference>
<sequence length="120" mass="13436">MARWVPGPLKPPSNLTDKKPLRSKRVVYVSVNTPGQPAANQAGQSQVPVSEEELEQTKRYLMLEPHKWTTESLETVADKLETRVNFCKAHLMMITCLTCPQGQPVGRGGKEGRRRVDTHS</sequence>
<dbReference type="InterPro" id="IPR027640">
    <property type="entry name" value="Kinesin-like_fam"/>
</dbReference>
<dbReference type="GO" id="GO:0003777">
    <property type="term" value="F:microtubule motor activity"/>
    <property type="evidence" value="ECO:0007669"/>
    <property type="project" value="InterPro"/>
</dbReference>
<evidence type="ECO:0000256" key="1">
    <source>
        <dbReference type="SAM" id="MobiDB-lite"/>
    </source>
</evidence>
<feature type="region of interest" description="Disordered" evidence="1">
    <location>
        <begin position="1"/>
        <end position="21"/>
    </location>
</feature>
<dbReference type="EMBL" id="BRZM01000194">
    <property type="protein sequence ID" value="GLD69246.1"/>
    <property type="molecule type" value="Genomic_DNA"/>
</dbReference>
<feature type="compositionally biased region" description="Basic and acidic residues" evidence="1">
    <location>
        <begin position="108"/>
        <end position="120"/>
    </location>
</feature>
<name>A0AAD3NDD7_LATJO</name>
<evidence type="ECO:0000313" key="2">
    <source>
        <dbReference type="EMBL" id="GLD69246.1"/>
    </source>
</evidence>
<gene>
    <name evidence="2" type="ORF">AKAME5_002055900</name>
</gene>
<dbReference type="PANTHER" id="PTHR21608">
    <property type="entry name" value="KINESIN-LIKE PROTEIN CG14535"/>
    <property type="match status" value="1"/>
</dbReference>
<evidence type="ECO:0000313" key="3">
    <source>
        <dbReference type="Proteomes" id="UP001279410"/>
    </source>
</evidence>
<dbReference type="GO" id="GO:0007018">
    <property type="term" value="P:microtubule-based movement"/>
    <property type="evidence" value="ECO:0007669"/>
    <property type="project" value="InterPro"/>
</dbReference>
<dbReference type="AlphaFoldDB" id="A0AAD3NDD7"/>
<reference evidence="2" key="1">
    <citation type="submission" date="2022-08" db="EMBL/GenBank/DDBJ databases">
        <title>Genome sequencing of akame (Lates japonicus).</title>
        <authorList>
            <person name="Hashiguchi Y."/>
            <person name="Takahashi H."/>
        </authorList>
    </citation>
    <scope>NUCLEOTIDE SEQUENCE</scope>
    <source>
        <strain evidence="2">Kochi</strain>
    </source>
</reference>
<dbReference type="PANTHER" id="PTHR21608:SF8">
    <property type="entry name" value="KINESIN-LIKE PROTEIN KIF26B"/>
    <property type="match status" value="1"/>
</dbReference>
<organism evidence="2 3">
    <name type="scientific">Lates japonicus</name>
    <name type="common">Japanese lates</name>
    <dbReference type="NCBI Taxonomy" id="270547"/>
    <lineage>
        <taxon>Eukaryota</taxon>
        <taxon>Metazoa</taxon>
        <taxon>Chordata</taxon>
        <taxon>Craniata</taxon>
        <taxon>Vertebrata</taxon>
        <taxon>Euteleostomi</taxon>
        <taxon>Actinopterygii</taxon>
        <taxon>Neopterygii</taxon>
        <taxon>Teleostei</taxon>
        <taxon>Neoteleostei</taxon>
        <taxon>Acanthomorphata</taxon>
        <taxon>Carangaria</taxon>
        <taxon>Carangaria incertae sedis</taxon>
        <taxon>Centropomidae</taxon>
        <taxon>Lates</taxon>
    </lineage>
</organism>